<dbReference type="EMBL" id="BPQR01000056">
    <property type="protein sequence ID" value="GJE07916.1"/>
    <property type="molecule type" value="Genomic_DNA"/>
</dbReference>
<evidence type="ECO:0000313" key="1">
    <source>
        <dbReference type="EMBL" id="GJE07916.1"/>
    </source>
</evidence>
<evidence type="ECO:0008006" key="3">
    <source>
        <dbReference type="Google" id="ProtNLM"/>
    </source>
</evidence>
<sequence>MTPRIVYITPNAVLPANRGGRLRSHHLWRALSALGEVHTLVVGDTPPAVQRAQLRRSRTRILPRRRYQAARLAEALAAGKPFAEPGLWEVTGAGSLPAEVEAELAGADALVRHCLNAGRIERILDRVRALAPNLVVLCDTAMGVLAPEIRALGIPVVCGPHNHDSSLYASMALATPDPAVARWNTAAGAAFDEAERFMAPHVDQLWVCSEGDRRRFSDLVPAALIRVVPNVWDVGPPSPLPESRDLVFVGQGGYYPNEDAGLRLVAISRRLDALGVSHRLRLVGRAAASVRLAAAGAPSVEVLGEVPAVEPIMDEAALVPIALTLGGGTRLKILEAMAAGRPVLTTPIGIEGIEAEDGVHALIEPDLDAFPERIAGLLADRGAAQALALRGHALVAERYSREALLGIVRGCLADLGLSGRPEPAILGHNLGAEVRDEEITFNPDTRLLLWRFETRLAAGIAALSAVLDFGTESEVPNAFATLRERPKGFVLVECACVLPAEVPPFAAALVLSAWGAEVLRHRPPPDIPQENAGLLTLERTGEGLRATGWARGPARVQAAGDEPAPVRPDARGGFEIVLSGPGGGPIAVMPESGTGQSFTQASGWLEPRRPSSLRMMRLADRHRGETAWLIGNGPSVRIEDLEALQGRLTFGFNRLYLAYGQTAFRPTYTVTGDAQMIEDFGQEIVDRAGGTVFVVHDHPPDILGDYVFVRMLPIFPPLFSLAPEEVVSPGGSSLYMAMQIAYRMGVRRFFVYGADFRFTFDRARSRDRFRIATGDGNHFIPGYRSGRAWCPPSLKDIGAGFLAARRMMEREGGFVRNASRGGALEMFERTPFEAALAESAAPAASGPVWKAGAWR</sequence>
<organism evidence="1 2">
    <name type="scientific">Methylobacterium jeotgali</name>
    <dbReference type="NCBI Taxonomy" id="381630"/>
    <lineage>
        <taxon>Bacteria</taxon>
        <taxon>Pseudomonadati</taxon>
        <taxon>Pseudomonadota</taxon>
        <taxon>Alphaproteobacteria</taxon>
        <taxon>Hyphomicrobiales</taxon>
        <taxon>Methylobacteriaceae</taxon>
        <taxon>Methylobacterium</taxon>
    </lineage>
</organism>
<proteinExistence type="predicted"/>
<dbReference type="SUPFAM" id="SSF53756">
    <property type="entry name" value="UDP-Glycosyltransferase/glycogen phosphorylase"/>
    <property type="match status" value="1"/>
</dbReference>
<protein>
    <recommendedName>
        <fullName evidence="3">Glycosyltransferase</fullName>
    </recommendedName>
</protein>
<comment type="caution">
    <text evidence="1">The sequence shown here is derived from an EMBL/GenBank/DDBJ whole genome shotgun (WGS) entry which is preliminary data.</text>
</comment>
<gene>
    <name evidence="1" type="ORF">AOPFMNJM_3248</name>
</gene>
<name>A0ABQ4SXI4_9HYPH</name>
<accession>A0ABQ4SXI4</accession>
<dbReference type="Pfam" id="PF13692">
    <property type="entry name" value="Glyco_trans_1_4"/>
    <property type="match status" value="1"/>
</dbReference>
<dbReference type="RefSeq" id="WP_238277318.1">
    <property type="nucleotide sequence ID" value="NZ_BPQR01000056.1"/>
</dbReference>
<reference evidence="1" key="2">
    <citation type="submission" date="2021-08" db="EMBL/GenBank/DDBJ databases">
        <authorList>
            <person name="Tani A."/>
            <person name="Ola A."/>
            <person name="Ogura Y."/>
            <person name="Katsura K."/>
            <person name="Hayashi T."/>
        </authorList>
    </citation>
    <scope>NUCLEOTIDE SEQUENCE</scope>
    <source>
        <strain evidence="1">LMG 23639</strain>
    </source>
</reference>
<evidence type="ECO:0000313" key="2">
    <source>
        <dbReference type="Proteomes" id="UP001055102"/>
    </source>
</evidence>
<dbReference type="Proteomes" id="UP001055102">
    <property type="component" value="Unassembled WGS sequence"/>
</dbReference>
<dbReference type="Gene3D" id="3.40.50.2000">
    <property type="entry name" value="Glycogen Phosphorylase B"/>
    <property type="match status" value="2"/>
</dbReference>
<reference evidence="1" key="1">
    <citation type="journal article" date="2021" name="Front. Microbiol.">
        <title>Comprehensive Comparative Genomics and Phenotyping of Methylobacterium Species.</title>
        <authorList>
            <person name="Alessa O."/>
            <person name="Ogura Y."/>
            <person name="Fujitani Y."/>
            <person name="Takami H."/>
            <person name="Hayashi T."/>
            <person name="Sahin N."/>
            <person name="Tani A."/>
        </authorList>
    </citation>
    <scope>NUCLEOTIDE SEQUENCE</scope>
    <source>
        <strain evidence="1">LMG 23639</strain>
    </source>
</reference>
<keyword evidence="2" id="KW-1185">Reference proteome</keyword>
<dbReference type="PANTHER" id="PTHR12526:SF600">
    <property type="entry name" value="GLYCOSYL TRANSFERASE GROUP 1"/>
    <property type="match status" value="1"/>
</dbReference>
<dbReference type="PANTHER" id="PTHR12526">
    <property type="entry name" value="GLYCOSYLTRANSFERASE"/>
    <property type="match status" value="1"/>
</dbReference>